<evidence type="ECO:0000313" key="1">
    <source>
        <dbReference type="EMBL" id="QTX06189.1"/>
    </source>
</evidence>
<sequence>MRAAGVRAAAALAEAGARDEALAEFVPERRRYSIRRRAKMRPIGRVWRLGVFLLARDGTLLAAGPTTRAVPPGHPNYQSASGEERRAYRAAAFQGPFERGEVVNFAARPLEPVDAASPLTIVGGEPLVRWSPGAAPAPFDAYLAERVDLLVHPPDGA</sequence>
<gene>
    <name evidence="1" type="ORF">G127AT_06445</name>
</gene>
<keyword evidence="2" id="KW-1185">Reference proteome</keyword>
<proteinExistence type="predicted"/>
<evidence type="ECO:0000313" key="2">
    <source>
        <dbReference type="Proteomes" id="UP000671914"/>
    </source>
</evidence>
<reference evidence="1" key="1">
    <citation type="submission" date="2021-03" db="EMBL/GenBank/DDBJ databases">
        <title>Agromyces archimandritus sp. nov., isolated from the cockroach Archimandrita tessellata.</title>
        <authorList>
            <person name="Guzman J."/>
            <person name="Ortuzar M."/>
            <person name="Poehlein A."/>
            <person name="Daniel R."/>
            <person name="Trujillo M."/>
            <person name="Vilcinskas A."/>
        </authorList>
    </citation>
    <scope>NUCLEOTIDE SEQUENCE</scope>
    <source>
        <strain evidence="1">G127AT</strain>
    </source>
</reference>
<dbReference type="KEGG" id="aarc:G127AT_06445"/>
<protein>
    <submittedName>
        <fullName evidence="1">Uncharacterized protein</fullName>
    </submittedName>
</protein>
<organism evidence="1 2">
    <name type="scientific">Agromyces archimandritae</name>
    <dbReference type="NCBI Taxonomy" id="2781962"/>
    <lineage>
        <taxon>Bacteria</taxon>
        <taxon>Bacillati</taxon>
        <taxon>Actinomycetota</taxon>
        <taxon>Actinomycetes</taxon>
        <taxon>Micrococcales</taxon>
        <taxon>Microbacteriaceae</taxon>
        <taxon>Agromyces</taxon>
    </lineage>
</organism>
<accession>A0A975FQ18</accession>
<dbReference type="Proteomes" id="UP000671914">
    <property type="component" value="Chromosome"/>
</dbReference>
<dbReference type="AlphaFoldDB" id="A0A975FQ18"/>
<dbReference type="EMBL" id="CP071696">
    <property type="protein sequence ID" value="QTX06189.1"/>
    <property type="molecule type" value="Genomic_DNA"/>
</dbReference>
<name>A0A975FQ18_9MICO</name>